<dbReference type="eggNOG" id="ENOG5033ZJU">
    <property type="taxonomic scope" value="Bacteria"/>
</dbReference>
<protein>
    <submittedName>
        <fullName evidence="2">Uncharacterized protein</fullName>
    </submittedName>
</protein>
<name>A0A1H1SH35_9CELL</name>
<keyword evidence="3" id="KW-1185">Reference proteome</keyword>
<evidence type="ECO:0000256" key="1">
    <source>
        <dbReference type="SAM" id="MobiDB-lite"/>
    </source>
</evidence>
<dbReference type="AlphaFoldDB" id="A0A1H1SH35"/>
<gene>
    <name evidence="2" type="ORF">SAMN04489860_1627</name>
</gene>
<reference evidence="2 3" key="1">
    <citation type="submission" date="2016-10" db="EMBL/GenBank/DDBJ databases">
        <authorList>
            <person name="de Groot N.N."/>
        </authorList>
    </citation>
    <scope>NUCLEOTIDE SEQUENCE [LARGE SCALE GENOMIC DNA]</scope>
    <source>
        <strain evidence="2 3">DSM 22126</strain>
    </source>
</reference>
<accession>A0A1H1SH35</accession>
<evidence type="ECO:0000313" key="2">
    <source>
        <dbReference type="EMBL" id="SDS47262.1"/>
    </source>
</evidence>
<evidence type="ECO:0000313" key="3">
    <source>
        <dbReference type="Proteomes" id="UP000185663"/>
    </source>
</evidence>
<dbReference type="EMBL" id="LT629776">
    <property type="protein sequence ID" value="SDS47262.1"/>
    <property type="molecule type" value="Genomic_DNA"/>
</dbReference>
<sequence length="102" mass="10840">MENSEPADEMPGPSAVSAAMRHAKAAARSSHVTVGQATPDRTGHVEIECSCGMVLTNGPDWSVDEHIRLHRAEARYLALSAVAPAGMPRLIDVDATRLPRLG</sequence>
<proteinExistence type="predicted"/>
<organism evidence="2 3">
    <name type="scientific">Paraoerskovia marina</name>
    <dbReference type="NCBI Taxonomy" id="545619"/>
    <lineage>
        <taxon>Bacteria</taxon>
        <taxon>Bacillati</taxon>
        <taxon>Actinomycetota</taxon>
        <taxon>Actinomycetes</taxon>
        <taxon>Micrococcales</taxon>
        <taxon>Cellulomonadaceae</taxon>
        <taxon>Paraoerskovia</taxon>
    </lineage>
</organism>
<dbReference type="RefSeq" id="WP_331713048.1">
    <property type="nucleotide sequence ID" value="NZ_LT629776.1"/>
</dbReference>
<dbReference type="Proteomes" id="UP000185663">
    <property type="component" value="Chromosome I"/>
</dbReference>
<feature type="region of interest" description="Disordered" evidence="1">
    <location>
        <begin position="1"/>
        <end position="39"/>
    </location>
</feature>
<feature type="compositionally biased region" description="Low complexity" evidence="1">
    <location>
        <begin position="14"/>
        <end position="32"/>
    </location>
</feature>